<dbReference type="AlphaFoldDB" id="A0A6P0FI14"/>
<evidence type="ECO:0000313" key="2">
    <source>
        <dbReference type="EMBL" id="RXD48555.1"/>
    </source>
</evidence>
<sequence length="73" mass="8433">MQDLAGPWQCKRTTVYGMFCDNRPFSPPHIDAVIEFLRLDEFDAAELRLLGAREAGWAIDMKYLLEENTNARN</sequence>
<evidence type="ECO:0000313" key="3">
    <source>
        <dbReference type="Proteomes" id="UP000289372"/>
    </source>
</evidence>
<dbReference type="Proteomes" id="UP000289372">
    <property type="component" value="Unassembled WGS sequence"/>
</dbReference>
<evidence type="ECO:0000313" key="4">
    <source>
        <dbReference type="Proteomes" id="UP000471082"/>
    </source>
</evidence>
<reference evidence="1 4" key="2">
    <citation type="submission" date="2019-11" db="EMBL/GenBank/DDBJ databases">
        <title>Genome-resolved metagenomics to study the prevalence of co-infection and intraspecific heterogeneity among plant pathogen metapopulations.</title>
        <authorList>
            <person name="Newberry E."/>
            <person name="Bhandari R."/>
            <person name="Kemble J."/>
            <person name="Sikora E."/>
            <person name="Potnis N."/>
        </authorList>
    </citation>
    <scope>NUCLEOTIDE SEQUENCE [LARGE SCALE GENOMIC DNA]</scope>
    <source>
        <strain evidence="1">Xp_Tom_Tuscaloosa_18b</strain>
    </source>
</reference>
<accession>A0A6P0FI14</accession>
<reference evidence="2 3" key="1">
    <citation type="submission" date="2018-02" db="EMBL/GenBank/DDBJ databases">
        <title>Characterization of Xanthomonas diversity in transplant houses and field plants.</title>
        <authorList>
            <person name="Abrahamian P."/>
            <person name="Timilsina S."/>
            <person name="Minsavage G.V."/>
            <person name="Goss E.M."/>
            <person name="Jones J.B."/>
            <person name="Vallad G.E."/>
        </authorList>
    </citation>
    <scope>NUCLEOTIDE SEQUENCE [LARGE SCALE GENOMIC DNA]</scope>
    <source>
        <strain evidence="2 3">GEV2132</strain>
    </source>
</reference>
<dbReference type="EMBL" id="JAAGYU010000044">
    <property type="protein sequence ID" value="NEL76835.1"/>
    <property type="molecule type" value="Genomic_DNA"/>
</dbReference>
<gene>
    <name evidence="2" type="ORF">DB769_22275</name>
    <name evidence="1" type="ORF">G3W61_11300</name>
</gene>
<evidence type="ECO:0000313" key="1">
    <source>
        <dbReference type="EMBL" id="NEL76835.1"/>
    </source>
</evidence>
<proteinExistence type="predicted"/>
<dbReference type="Proteomes" id="UP000471082">
    <property type="component" value="Unassembled WGS sequence"/>
</dbReference>
<comment type="caution">
    <text evidence="1">The sequence shown here is derived from an EMBL/GenBank/DDBJ whole genome shotgun (WGS) entry which is preliminary data.</text>
</comment>
<protein>
    <submittedName>
        <fullName evidence="1">Uncharacterized protein</fullName>
    </submittedName>
</protein>
<organism evidence="1 4">
    <name type="scientific">Xanthomonas perforans</name>
    <dbReference type="NCBI Taxonomy" id="442694"/>
    <lineage>
        <taxon>Bacteria</taxon>
        <taxon>Pseudomonadati</taxon>
        <taxon>Pseudomonadota</taxon>
        <taxon>Gammaproteobacteria</taxon>
        <taxon>Lysobacterales</taxon>
        <taxon>Lysobacteraceae</taxon>
        <taxon>Xanthomonas</taxon>
    </lineage>
</organism>
<dbReference type="EMBL" id="PUUL01000164">
    <property type="protein sequence ID" value="RXD48555.1"/>
    <property type="molecule type" value="Genomic_DNA"/>
</dbReference>
<name>A0A6P0FI14_XANPE</name>